<organism evidence="1 2">
    <name type="scientific">Scytonema tolypothrichoides VB-61278_2</name>
    <dbReference type="NCBI Taxonomy" id="3232314"/>
    <lineage>
        <taxon>Bacteria</taxon>
        <taxon>Bacillati</taxon>
        <taxon>Cyanobacteriota</taxon>
        <taxon>Cyanophyceae</taxon>
        <taxon>Nostocales</taxon>
        <taxon>Scytonemataceae</taxon>
        <taxon>Scytonema</taxon>
    </lineage>
</organism>
<dbReference type="Proteomes" id="UP001628874">
    <property type="component" value="Unassembled WGS sequence"/>
</dbReference>
<evidence type="ECO:0000313" key="1">
    <source>
        <dbReference type="EMBL" id="MFL9460305.1"/>
    </source>
</evidence>
<proteinExistence type="predicted"/>
<name>A0ABW8WH16_9CYAN</name>
<gene>
    <name evidence="1" type="ORF">AB0759_06615</name>
</gene>
<keyword evidence="2" id="KW-1185">Reference proteome</keyword>
<comment type="caution">
    <text evidence="1">The sequence shown here is derived from an EMBL/GenBank/DDBJ whole genome shotgun (WGS) entry which is preliminary data.</text>
</comment>
<evidence type="ECO:0000313" key="2">
    <source>
        <dbReference type="Proteomes" id="UP001628874"/>
    </source>
</evidence>
<dbReference type="EMBL" id="JBFQGM010000002">
    <property type="protein sequence ID" value="MFL9460305.1"/>
    <property type="molecule type" value="Genomic_DNA"/>
</dbReference>
<accession>A0ABW8WH16</accession>
<dbReference type="RefSeq" id="WP_137986468.1">
    <property type="nucleotide sequence ID" value="NZ_JBFQGM010000002.1"/>
</dbReference>
<protein>
    <submittedName>
        <fullName evidence="1">Uncharacterized protein</fullName>
    </submittedName>
</protein>
<sequence>MKILKIMFFAIATLLTSPEFSIRGSHIAKVFSMPSYLYQVSMNAIAMFPVRSNQPTLIDEFHLIQVG</sequence>
<reference evidence="1 2" key="1">
    <citation type="submission" date="2024-07" db="EMBL/GenBank/DDBJ databases">
        <authorList>
            <person name="Tripathy S."/>
        </authorList>
    </citation>
    <scope>NUCLEOTIDE SEQUENCE [LARGE SCALE GENOMIC DNA]</scope>
    <source>
        <strain evidence="1 2">VB-61278_2</strain>
    </source>
</reference>